<feature type="compositionally biased region" description="Low complexity" evidence="11">
    <location>
        <begin position="283"/>
        <end position="300"/>
    </location>
</feature>
<organism evidence="13 14">
    <name type="scientific">Chlorella vulgaris</name>
    <name type="common">Green alga</name>
    <dbReference type="NCBI Taxonomy" id="3077"/>
    <lineage>
        <taxon>Eukaryota</taxon>
        <taxon>Viridiplantae</taxon>
        <taxon>Chlorophyta</taxon>
        <taxon>core chlorophytes</taxon>
        <taxon>Trebouxiophyceae</taxon>
        <taxon>Chlorellales</taxon>
        <taxon>Chlorellaceae</taxon>
        <taxon>Chlorella clade</taxon>
        <taxon>Chlorella</taxon>
    </lineage>
</organism>
<dbReference type="InterPro" id="IPR036397">
    <property type="entry name" value="RNaseH_sf"/>
</dbReference>
<evidence type="ECO:0000256" key="1">
    <source>
        <dbReference type="ARBA" id="ARBA00001946"/>
    </source>
</evidence>
<evidence type="ECO:0000259" key="12">
    <source>
        <dbReference type="PROSITE" id="PS50879"/>
    </source>
</evidence>
<gene>
    <name evidence="13" type="ORF">D9Q98_004905</name>
</gene>
<dbReference type="Pfam" id="PF13456">
    <property type="entry name" value="RVT_3"/>
    <property type="match status" value="1"/>
</dbReference>
<evidence type="ECO:0000256" key="11">
    <source>
        <dbReference type="SAM" id="MobiDB-lite"/>
    </source>
</evidence>
<dbReference type="InterPro" id="IPR011320">
    <property type="entry name" value="RNase_H1_N"/>
</dbReference>
<evidence type="ECO:0000256" key="2">
    <source>
        <dbReference type="ARBA" id="ARBA00004065"/>
    </source>
</evidence>
<sequence>MVKKSVYAVAAGRKPGLYQSWDECRRQVEGFPGNRFKGFGSEPEARRYLQNAGLDAAALHLEPAPAAAGSVGASGAAAGKSAAAPKAPQQRKRRAPRAAKAGGAHPVPVSAPLAFVSHTPQLSPNDRLLRMEFDGGSKGNPGPSGFGAVLYDEATGAEVWRLCHYMGDRHTNNQAEYAGLIAGLHAALALGCTRVTVLGDSTLIIRQVLGEWQVKHEGLRPYHAAATALRRRFAHFQARQVRREFNQVADALSNQAIDEFRSGANRQLWTLDTAEQHAAATGLAAAEAQTHSQQPQVAQAVGGGDAGSSDAEAEGRPKTKRVRRR</sequence>
<keyword evidence="10" id="KW-0460">Magnesium</keyword>
<protein>
    <recommendedName>
        <fullName evidence="5">Ribonuclease H</fullName>
        <ecNumber evidence="4">3.1.26.4</ecNumber>
    </recommendedName>
</protein>
<dbReference type="EMBL" id="SIDB01000007">
    <property type="protein sequence ID" value="KAI3430309.1"/>
    <property type="molecule type" value="Genomic_DNA"/>
</dbReference>
<evidence type="ECO:0000256" key="10">
    <source>
        <dbReference type="ARBA" id="ARBA00022842"/>
    </source>
</evidence>
<evidence type="ECO:0000256" key="7">
    <source>
        <dbReference type="ARBA" id="ARBA00022723"/>
    </source>
</evidence>
<dbReference type="SUPFAM" id="SSF53098">
    <property type="entry name" value="Ribonuclease H-like"/>
    <property type="match status" value="1"/>
</dbReference>
<dbReference type="AlphaFoldDB" id="A0A9D4TP23"/>
<dbReference type="Gene3D" id="3.40.970.10">
    <property type="entry name" value="Ribonuclease H1, N-terminal domain"/>
    <property type="match status" value="1"/>
</dbReference>
<comment type="similarity">
    <text evidence="3">Belongs to the RNase H family.</text>
</comment>
<dbReference type="FunFam" id="3.40.970.10:FF:000002">
    <property type="entry name" value="Ribonuclease H"/>
    <property type="match status" value="1"/>
</dbReference>
<dbReference type="PANTHER" id="PTHR46387">
    <property type="entry name" value="POLYNUCLEOTIDYL TRANSFERASE, RIBONUCLEASE H-LIKE SUPERFAMILY PROTEIN"/>
    <property type="match status" value="1"/>
</dbReference>
<dbReference type="GO" id="GO:0003676">
    <property type="term" value="F:nucleic acid binding"/>
    <property type="evidence" value="ECO:0007669"/>
    <property type="project" value="InterPro"/>
</dbReference>
<evidence type="ECO:0000313" key="13">
    <source>
        <dbReference type="EMBL" id="KAI3430309.1"/>
    </source>
</evidence>
<dbReference type="OrthoDB" id="514193at2759"/>
<dbReference type="PROSITE" id="PS50879">
    <property type="entry name" value="RNASE_H_1"/>
    <property type="match status" value="1"/>
</dbReference>
<feature type="compositionally biased region" description="Low complexity" evidence="11">
    <location>
        <begin position="79"/>
        <end position="88"/>
    </location>
</feature>
<dbReference type="SUPFAM" id="SSF55658">
    <property type="entry name" value="L9 N-domain-like"/>
    <property type="match status" value="1"/>
</dbReference>
<keyword evidence="9" id="KW-0378">Hydrolase</keyword>
<dbReference type="CDD" id="cd09279">
    <property type="entry name" value="RNase_HI_like"/>
    <property type="match status" value="1"/>
</dbReference>
<dbReference type="InterPro" id="IPR009027">
    <property type="entry name" value="Ribosomal_bL9/RNase_H1_N"/>
</dbReference>
<dbReference type="Pfam" id="PF01693">
    <property type="entry name" value="Cauli_VI"/>
    <property type="match status" value="1"/>
</dbReference>
<evidence type="ECO:0000313" key="14">
    <source>
        <dbReference type="Proteomes" id="UP001055712"/>
    </source>
</evidence>
<keyword evidence="8" id="KW-0255">Endonuclease</keyword>
<dbReference type="Gene3D" id="3.30.420.10">
    <property type="entry name" value="Ribonuclease H-like superfamily/Ribonuclease H"/>
    <property type="match status" value="1"/>
</dbReference>
<dbReference type="PANTHER" id="PTHR46387:SF2">
    <property type="entry name" value="RIBONUCLEASE HI"/>
    <property type="match status" value="1"/>
</dbReference>
<evidence type="ECO:0000256" key="3">
    <source>
        <dbReference type="ARBA" id="ARBA00005300"/>
    </source>
</evidence>
<dbReference type="InterPro" id="IPR037056">
    <property type="entry name" value="RNase_H1_N_sf"/>
</dbReference>
<dbReference type="GO" id="GO:0004523">
    <property type="term" value="F:RNA-DNA hybrid ribonuclease activity"/>
    <property type="evidence" value="ECO:0007669"/>
    <property type="project" value="UniProtKB-EC"/>
</dbReference>
<evidence type="ECO:0000256" key="8">
    <source>
        <dbReference type="ARBA" id="ARBA00022759"/>
    </source>
</evidence>
<comment type="cofactor">
    <cofactor evidence="1">
        <name>Mg(2+)</name>
        <dbReference type="ChEBI" id="CHEBI:18420"/>
    </cofactor>
</comment>
<dbReference type="InterPro" id="IPR012337">
    <property type="entry name" value="RNaseH-like_sf"/>
</dbReference>
<feature type="domain" description="RNase H type-1" evidence="12">
    <location>
        <begin position="125"/>
        <end position="258"/>
    </location>
</feature>
<keyword evidence="14" id="KW-1185">Reference proteome</keyword>
<evidence type="ECO:0000256" key="9">
    <source>
        <dbReference type="ARBA" id="ARBA00022801"/>
    </source>
</evidence>
<evidence type="ECO:0000256" key="4">
    <source>
        <dbReference type="ARBA" id="ARBA00012180"/>
    </source>
</evidence>
<evidence type="ECO:0000256" key="6">
    <source>
        <dbReference type="ARBA" id="ARBA00022722"/>
    </source>
</evidence>
<name>A0A9D4TP23_CHLVU</name>
<dbReference type="Proteomes" id="UP001055712">
    <property type="component" value="Unassembled WGS sequence"/>
</dbReference>
<dbReference type="GO" id="GO:0046872">
    <property type="term" value="F:metal ion binding"/>
    <property type="evidence" value="ECO:0007669"/>
    <property type="project" value="UniProtKB-KW"/>
</dbReference>
<feature type="region of interest" description="Disordered" evidence="11">
    <location>
        <begin position="79"/>
        <end position="105"/>
    </location>
</feature>
<comment type="caution">
    <text evidence="13">The sequence shown here is derived from an EMBL/GenBank/DDBJ whole genome shotgun (WGS) entry which is preliminary data.</text>
</comment>
<dbReference type="EC" id="3.1.26.4" evidence="4"/>
<keyword evidence="6" id="KW-0540">Nuclease</keyword>
<accession>A0A9D4TP23</accession>
<dbReference type="InterPro" id="IPR002156">
    <property type="entry name" value="RNaseH_domain"/>
</dbReference>
<evidence type="ECO:0000256" key="5">
    <source>
        <dbReference type="ARBA" id="ARBA00017721"/>
    </source>
</evidence>
<proteinExistence type="inferred from homology"/>
<comment type="function">
    <text evidence="2">Endonuclease that specifically degrades the RNA of RNA-DNA hybrids.</text>
</comment>
<feature type="region of interest" description="Disordered" evidence="11">
    <location>
        <begin position="283"/>
        <end position="325"/>
    </location>
</feature>
<keyword evidence="7" id="KW-0479">Metal-binding</keyword>
<reference evidence="13" key="1">
    <citation type="journal article" date="2019" name="Plant J.">
        <title>Chlorella vulgaris genome assembly and annotation reveals the molecular basis for metabolic acclimation to high light conditions.</title>
        <authorList>
            <person name="Cecchin M."/>
            <person name="Marcolungo L."/>
            <person name="Rossato M."/>
            <person name="Girolomoni L."/>
            <person name="Cosentino E."/>
            <person name="Cuine S."/>
            <person name="Li-Beisson Y."/>
            <person name="Delledonne M."/>
            <person name="Ballottari M."/>
        </authorList>
    </citation>
    <scope>NUCLEOTIDE SEQUENCE</scope>
    <source>
        <strain evidence="13">211/11P</strain>
    </source>
</reference>
<reference evidence="13" key="2">
    <citation type="submission" date="2020-11" db="EMBL/GenBank/DDBJ databases">
        <authorList>
            <person name="Cecchin M."/>
            <person name="Marcolungo L."/>
            <person name="Rossato M."/>
            <person name="Girolomoni L."/>
            <person name="Cosentino E."/>
            <person name="Cuine S."/>
            <person name="Li-Beisson Y."/>
            <person name="Delledonne M."/>
            <person name="Ballottari M."/>
        </authorList>
    </citation>
    <scope>NUCLEOTIDE SEQUENCE</scope>
    <source>
        <strain evidence="13">211/11P</strain>
        <tissue evidence="13">Whole cell</tissue>
    </source>
</reference>